<keyword evidence="4" id="KW-1185">Reference proteome</keyword>
<sequence length="113" mass="13325">MPVEDFTIQRAQTKRISDSTRKGYASGLRQIRAWIQETDLLYLLRESDSGEQIIDLNVFKYDHFKEFITHTMRSKDIEPNTLSKYKVQSNRYLKEILSGIRKMHAEKLQSGEN</sequence>
<protein>
    <recommendedName>
        <fullName evidence="2">Core-binding (CB) domain-containing protein</fullName>
    </recommendedName>
</protein>
<dbReference type="InterPro" id="IPR044068">
    <property type="entry name" value="CB"/>
</dbReference>
<evidence type="ECO:0000313" key="4">
    <source>
        <dbReference type="Proteomes" id="UP000481153"/>
    </source>
</evidence>
<evidence type="ECO:0000259" key="2">
    <source>
        <dbReference type="PROSITE" id="PS51900"/>
    </source>
</evidence>
<accession>A0A6G0X8I5</accession>
<feature type="domain" description="Core-binding (CB)" evidence="2">
    <location>
        <begin position="1"/>
        <end position="97"/>
    </location>
</feature>
<dbReference type="InterPro" id="IPR010998">
    <property type="entry name" value="Integrase_recombinase_N"/>
</dbReference>
<dbReference type="PROSITE" id="PS51900">
    <property type="entry name" value="CB"/>
    <property type="match status" value="1"/>
</dbReference>
<proteinExistence type="predicted"/>
<comment type="caution">
    <text evidence="3">The sequence shown here is derived from an EMBL/GenBank/DDBJ whole genome shotgun (WGS) entry which is preliminary data.</text>
</comment>
<evidence type="ECO:0000313" key="3">
    <source>
        <dbReference type="EMBL" id="KAF0736262.1"/>
    </source>
</evidence>
<reference evidence="3 4" key="1">
    <citation type="submission" date="2019-07" db="EMBL/GenBank/DDBJ databases">
        <title>Genomics analysis of Aphanomyces spp. identifies a new class of oomycete effector associated with host adaptation.</title>
        <authorList>
            <person name="Gaulin E."/>
        </authorList>
    </citation>
    <scope>NUCLEOTIDE SEQUENCE [LARGE SCALE GENOMIC DNA]</scope>
    <source>
        <strain evidence="3 4">ATCC 201684</strain>
    </source>
</reference>
<gene>
    <name evidence="3" type="ORF">Ae201684_007284</name>
</gene>
<keyword evidence="1" id="KW-0238">DNA-binding</keyword>
<dbReference type="Gene3D" id="1.10.150.130">
    <property type="match status" value="1"/>
</dbReference>
<dbReference type="GO" id="GO:0003677">
    <property type="term" value="F:DNA binding"/>
    <property type="evidence" value="ECO:0007669"/>
    <property type="project" value="UniProtKB-KW"/>
</dbReference>
<dbReference type="EMBL" id="VJMJ01000089">
    <property type="protein sequence ID" value="KAF0736262.1"/>
    <property type="molecule type" value="Genomic_DNA"/>
</dbReference>
<name>A0A6G0X8I5_9STRA</name>
<dbReference type="Proteomes" id="UP000481153">
    <property type="component" value="Unassembled WGS sequence"/>
</dbReference>
<evidence type="ECO:0000256" key="1">
    <source>
        <dbReference type="ARBA" id="ARBA00023125"/>
    </source>
</evidence>
<dbReference type="AlphaFoldDB" id="A0A6G0X8I5"/>
<organism evidence="3 4">
    <name type="scientific">Aphanomyces euteiches</name>
    <dbReference type="NCBI Taxonomy" id="100861"/>
    <lineage>
        <taxon>Eukaryota</taxon>
        <taxon>Sar</taxon>
        <taxon>Stramenopiles</taxon>
        <taxon>Oomycota</taxon>
        <taxon>Saprolegniomycetes</taxon>
        <taxon>Saprolegniales</taxon>
        <taxon>Verrucalvaceae</taxon>
        <taxon>Aphanomyces</taxon>
    </lineage>
</organism>